<gene>
    <name evidence="2" type="primary">Acey_s0120.g951</name>
    <name evidence="2" type="ORF">Y032_0120g951</name>
</gene>
<dbReference type="EMBL" id="JARK01001456">
    <property type="protein sequence ID" value="EYB99803.1"/>
    <property type="molecule type" value="Genomic_DNA"/>
</dbReference>
<dbReference type="Proteomes" id="UP000024635">
    <property type="component" value="Unassembled WGS sequence"/>
</dbReference>
<feature type="signal peptide" evidence="1">
    <location>
        <begin position="1"/>
        <end position="24"/>
    </location>
</feature>
<organism evidence="2 3">
    <name type="scientific">Ancylostoma ceylanicum</name>
    <dbReference type="NCBI Taxonomy" id="53326"/>
    <lineage>
        <taxon>Eukaryota</taxon>
        <taxon>Metazoa</taxon>
        <taxon>Ecdysozoa</taxon>
        <taxon>Nematoda</taxon>
        <taxon>Chromadorea</taxon>
        <taxon>Rhabditida</taxon>
        <taxon>Rhabditina</taxon>
        <taxon>Rhabditomorpha</taxon>
        <taxon>Strongyloidea</taxon>
        <taxon>Ancylostomatidae</taxon>
        <taxon>Ancylostomatinae</taxon>
        <taxon>Ancylostoma</taxon>
    </lineage>
</organism>
<keyword evidence="1" id="KW-0732">Signal</keyword>
<dbReference type="OrthoDB" id="10575646at2759"/>
<name>A0A016T9Z7_9BILA</name>
<evidence type="ECO:0000256" key="1">
    <source>
        <dbReference type="SAM" id="SignalP"/>
    </source>
</evidence>
<protein>
    <recommendedName>
        <fullName evidence="4">Secreted protein</fullName>
    </recommendedName>
</protein>
<accession>A0A016T9Z7</accession>
<reference evidence="3" key="1">
    <citation type="journal article" date="2015" name="Nat. Genet.">
        <title>The genome and transcriptome of the zoonotic hookworm Ancylostoma ceylanicum identify infection-specific gene families.</title>
        <authorList>
            <person name="Schwarz E.M."/>
            <person name="Hu Y."/>
            <person name="Antoshechkin I."/>
            <person name="Miller M.M."/>
            <person name="Sternberg P.W."/>
            <person name="Aroian R.V."/>
        </authorList>
    </citation>
    <scope>NUCLEOTIDE SEQUENCE</scope>
    <source>
        <strain evidence="3">HY135</strain>
    </source>
</reference>
<comment type="caution">
    <text evidence="2">The sequence shown here is derived from an EMBL/GenBank/DDBJ whole genome shotgun (WGS) entry which is preliminary data.</text>
</comment>
<evidence type="ECO:0000313" key="3">
    <source>
        <dbReference type="Proteomes" id="UP000024635"/>
    </source>
</evidence>
<keyword evidence="3" id="KW-1185">Reference proteome</keyword>
<dbReference type="AlphaFoldDB" id="A0A016T9Z7"/>
<proteinExistence type="predicted"/>
<evidence type="ECO:0000313" key="2">
    <source>
        <dbReference type="EMBL" id="EYB99803.1"/>
    </source>
</evidence>
<feature type="chain" id="PRO_5001487775" description="Secreted protein" evidence="1">
    <location>
        <begin position="25"/>
        <end position="158"/>
    </location>
</feature>
<sequence length="158" mass="17834">MRTCNTLLSSFSIIFFTATVSLWAMPHPLCTLLNFLGSMKRLTCVADFSSISFHQARKRSGEMVYRRSTSISREKEEKANLFDPSCHGTVAVAGRCRRCRLRGGGVGVVLLRALPAELFVVRGLEGGHESGGRASRRKRVLRVMDGQCQRLFRYVYWQ</sequence>
<evidence type="ECO:0008006" key="4">
    <source>
        <dbReference type="Google" id="ProtNLM"/>
    </source>
</evidence>